<keyword evidence="2 4" id="KW-0238">DNA-binding</keyword>
<comment type="caution">
    <text evidence="6">The sequence shown here is derived from an EMBL/GenBank/DDBJ whole genome shotgun (WGS) entry which is preliminary data.</text>
</comment>
<feature type="domain" description="HTH tetR-type" evidence="5">
    <location>
        <begin position="5"/>
        <end position="65"/>
    </location>
</feature>
<dbReference type="PRINTS" id="PR00455">
    <property type="entry name" value="HTHTETR"/>
</dbReference>
<dbReference type="PROSITE" id="PS50977">
    <property type="entry name" value="HTH_TETR_2"/>
    <property type="match status" value="1"/>
</dbReference>
<protein>
    <submittedName>
        <fullName evidence="6">TetR family transcriptional regulator</fullName>
    </submittedName>
</protein>
<dbReference type="Pfam" id="PF00440">
    <property type="entry name" value="TetR_N"/>
    <property type="match status" value="1"/>
</dbReference>
<dbReference type="AlphaFoldDB" id="A0A366FWG7"/>
<dbReference type="OrthoDB" id="7223515at2"/>
<dbReference type="InterPro" id="IPR001647">
    <property type="entry name" value="HTH_TetR"/>
</dbReference>
<dbReference type="SUPFAM" id="SSF46689">
    <property type="entry name" value="Homeodomain-like"/>
    <property type="match status" value="1"/>
</dbReference>
<keyword evidence="7" id="KW-1185">Reference proteome</keyword>
<dbReference type="PANTHER" id="PTHR30055">
    <property type="entry name" value="HTH-TYPE TRANSCRIPTIONAL REGULATOR RUTR"/>
    <property type="match status" value="1"/>
</dbReference>
<dbReference type="PANTHER" id="PTHR30055:SF238">
    <property type="entry name" value="MYCOFACTOCIN BIOSYNTHESIS TRANSCRIPTIONAL REGULATOR MFTR-RELATED"/>
    <property type="match status" value="1"/>
</dbReference>
<name>A0A366FWG7_9HYPH</name>
<dbReference type="GO" id="GO:0003700">
    <property type="term" value="F:DNA-binding transcription factor activity"/>
    <property type="evidence" value="ECO:0007669"/>
    <property type="project" value="TreeGrafter"/>
</dbReference>
<evidence type="ECO:0000313" key="6">
    <source>
        <dbReference type="EMBL" id="RBP18370.1"/>
    </source>
</evidence>
<accession>A0A366FWG7</accession>
<proteinExistence type="predicted"/>
<dbReference type="InterPro" id="IPR049513">
    <property type="entry name" value="TetR_C_40"/>
</dbReference>
<dbReference type="Proteomes" id="UP000253529">
    <property type="component" value="Unassembled WGS sequence"/>
</dbReference>
<organism evidence="6 7">
    <name type="scientific">Roseiarcus fermentans</name>
    <dbReference type="NCBI Taxonomy" id="1473586"/>
    <lineage>
        <taxon>Bacteria</taxon>
        <taxon>Pseudomonadati</taxon>
        <taxon>Pseudomonadota</taxon>
        <taxon>Alphaproteobacteria</taxon>
        <taxon>Hyphomicrobiales</taxon>
        <taxon>Roseiarcaceae</taxon>
        <taxon>Roseiarcus</taxon>
    </lineage>
</organism>
<feature type="DNA-binding region" description="H-T-H motif" evidence="4">
    <location>
        <begin position="28"/>
        <end position="47"/>
    </location>
</feature>
<keyword evidence="3" id="KW-0804">Transcription</keyword>
<dbReference type="RefSeq" id="WP_113887408.1">
    <property type="nucleotide sequence ID" value="NZ_QNRK01000001.1"/>
</dbReference>
<dbReference type="Gene3D" id="1.10.357.10">
    <property type="entry name" value="Tetracycline Repressor, domain 2"/>
    <property type="match status" value="1"/>
</dbReference>
<sequence length="212" mass="22898">MKSPAPAQARIYEAAVRLFADRGTTHASVTELAQAAGLARGTIYNNVENPDSLFDEVAAALGDEMHARILQSFRATDDPALRLTRGMRFFVRRAHEEPHWGRFIVRFAFTASTMRSLLAGPPARDLRDGVAAGRYRIRPEQAPSVLAFVGSTTLAAMWLVLNGEKTWREAGSDAAELTLCAIGVAPEEARALASTDLPPLPEPADASLVDDA</sequence>
<dbReference type="EMBL" id="QNRK01000001">
    <property type="protein sequence ID" value="RBP18370.1"/>
    <property type="molecule type" value="Genomic_DNA"/>
</dbReference>
<dbReference type="GO" id="GO:0000976">
    <property type="term" value="F:transcription cis-regulatory region binding"/>
    <property type="evidence" value="ECO:0007669"/>
    <property type="project" value="TreeGrafter"/>
</dbReference>
<evidence type="ECO:0000313" key="7">
    <source>
        <dbReference type="Proteomes" id="UP000253529"/>
    </source>
</evidence>
<evidence type="ECO:0000256" key="2">
    <source>
        <dbReference type="ARBA" id="ARBA00023125"/>
    </source>
</evidence>
<dbReference type="InterPro" id="IPR050109">
    <property type="entry name" value="HTH-type_TetR-like_transc_reg"/>
</dbReference>
<keyword evidence="1" id="KW-0805">Transcription regulation</keyword>
<evidence type="ECO:0000256" key="4">
    <source>
        <dbReference type="PROSITE-ProRule" id="PRU00335"/>
    </source>
</evidence>
<evidence type="ECO:0000256" key="3">
    <source>
        <dbReference type="ARBA" id="ARBA00023163"/>
    </source>
</evidence>
<evidence type="ECO:0000259" key="5">
    <source>
        <dbReference type="PROSITE" id="PS50977"/>
    </source>
</evidence>
<evidence type="ECO:0000256" key="1">
    <source>
        <dbReference type="ARBA" id="ARBA00023015"/>
    </source>
</evidence>
<gene>
    <name evidence="6" type="ORF">DFR50_101317</name>
</gene>
<dbReference type="InterPro" id="IPR009057">
    <property type="entry name" value="Homeodomain-like_sf"/>
</dbReference>
<reference evidence="6 7" key="1">
    <citation type="submission" date="2018-06" db="EMBL/GenBank/DDBJ databases">
        <title>Genomic Encyclopedia of Type Strains, Phase IV (KMG-IV): sequencing the most valuable type-strain genomes for metagenomic binning, comparative biology and taxonomic classification.</title>
        <authorList>
            <person name="Goeker M."/>
        </authorList>
    </citation>
    <scope>NUCLEOTIDE SEQUENCE [LARGE SCALE GENOMIC DNA]</scope>
    <source>
        <strain evidence="6 7">DSM 24875</strain>
    </source>
</reference>
<dbReference type="Pfam" id="PF21306">
    <property type="entry name" value="TetR_C_40"/>
    <property type="match status" value="1"/>
</dbReference>